<name>A0A1E2V8T2_9GAMM</name>
<gene>
    <name evidence="4" type="ORF">BFW38_07320</name>
</gene>
<dbReference type="EMBL" id="MDTQ01000001">
    <property type="protein sequence ID" value="ODC03387.1"/>
    <property type="molecule type" value="Genomic_DNA"/>
</dbReference>
<proteinExistence type="predicted"/>
<keyword evidence="1" id="KW-0472">Membrane</keyword>
<evidence type="ECO:0000259" key="3">
    <source>
        <dbReference type="Pfam" id="PF14402"/>
    </source>
</evidence>
<dbReference type="InterPro" id="IPR025840">
    <property type="entry name" value="7TM_transglut"/>
</dbReference>
<dbReference type="InterPro" id="IPR025838">
    <property type="entry name" value="Transglut_i_TM"/>
</dbReference>
<feature type="transmembrane region" description="Helical" evidence="1">
    <location>
        <begin position="481"/>
        <end position="501"/>
    </location>
</feature>
<keyword evidence="1" id="KW-1133">Transmembrane helix</keyword>
<dbReference type="STRING" id="197479.BFW38_07320"/>
<dbReference type="AlphaFoldDB" id="A0A1E2V8T2"/>
<accession>A0A1E2V8T2</accession>
<feature type="transmembrane region" description="Helical" evidence="1">
    <location>
        <begin position="451"/>
        <end position="469"/>
    </location>
</feature>
<feature type="transmembrane region" description="Helical" evidence="1">
    <location>
        <begin position="391"/>
        <end position="414"/>
    </location>
</feature>
<keyword evidence="1" id="KW-0812">Transmembrane</keyword>
<evidence type="ECO:0000259" key="2">
    <source>
        <dbReference type="Pfam" id="PF14400"/>
    </source>
</evidence>
<evidence type="ECO:0000313" key="4">
    <source>
        <dbReference type="EMBL" id="ODC03387.1"/>
    </source>
</evidence>
<organism evidence="4 5">
    <name type="scientific">Terasakiispira papahanaumokuakeensis</name>
    <dbReference type="NCBI Taxonomy" id="197479"/>
    <lineage>
        <taxon>Bacteria</taxon>
        <taxon>Pseudomonadati</taxon>
        <taxon>Pseudomonadota</taxon>
        <taxon>Gammaproteobacteria</taxon>
        <taxon>Oceanospirillales</taxon>
        <taxon>Terasakiispira</taxon>
    </lineage>
</organism>
<feature type="domain" description="7 transmembrane helices usually fused to an inactive transglutaminase" evidence="3">
    <location>
        <begin position="269"/>
        <end position="512"/>
    </location>
</feature>
<comment type="caution">
    <text evidence="4">The sequence shown here is derived from an EMBL/GenBank/DDBJ whole genome shotgun (WGS) entry which is preliminary data.</text>
</comment>
<evidence type="ECO:0000313" key="5">
    <source>
        <dbReference type="Proteomes" id="UP000094291"/>
    </source>
</evidence>
<feature type="transmembrane region" description="Helical" evidence="1">
    <location>
        <begin position="353"/>
        <end position="379"/>
    </location>
</feature>
<protein>
    <submittedName>
        <fullName evidence="4">Gonadoliberin III</fullName>
    </submittedName>
</protein>
<feature type="transmembrane region" description="Helical" evidence="1">
    <location>
        <begin position="420"/>
        <end position="439"/>
    </location>
</feature>
<sequence length="516" mass="57238">MKPEQIHAKRPKSLLKWIIVFLLVAGTAYTLYRHYIHGIAWWPDTRQELWDVEARVEFDATGGPVHVKLALPASQPGFILQSEHTASPGYGLGFDEGRQRYADWTLRNGQGSQLLYYRAQFRVDPQRRIPQLGEPPEIRPVVWSTPLKTAAAQLLASAYQVSSDPFSFARALAQRLQNPDNQNARLLLSELSPVEAMLRLLNQADFHAREVHGLRLEDGRRRQPVQSLVQVFSGNEWRLFDPSSSQPSATTSGSDAKVPLLLWEQLGGPVLEVVGGKNSSVTFSMLKTSEPATASSNTRMASDALLSLSIHSLPIAEQSVFKTLLLLPLGALIVVALRVLVGLKTSGTFMPVLIALAFLQMSILTGLITFLLVVGAGLLLRQTLANLNLLLVARVSAVIVCVVGLVSLFSVLSFHLDIESGLKMTFFPMIILAWTIERMSILWEEEGPHEVLVQGFGSLMTATLAWAAMDLSVMRYWMFNFLGLQLIVLALILMLGSYTGYRLSELRRFAPLRNND</sequence>
<reference evidence="4 5" key="1">
    <citation type="submission" date="2016-08" db="EMBL/GenBank/DDBJ databases">
        <authorList>
            <person name="Seilhamer J.J."/>
        </authorList>
    </citation>
    <scope>NUCLEOTIDE SEQUENCE [LARGE SCALE GENOMIC DNA]</scope>
    <source>
        <strain evidence="4 5">PH27A</strain>
    </source>
</reference>
<dbReference type="Proteomes" id="UP000094291">
    <property type="component" value="Unassembled WGS sequence"/>
</dbReference>
<feature type="domain" description="Inactive transglutaminase fused to 7 transmembrane helices" evidence="2">
    <location>
        <begin position="32"/>
        <end position="190"/>
    </location>
</feature>
<dbReference type="Pfam" id="PF14402">
    <property type="entry name" value="7TM_transglut"/>
    <property type="match status" value="1"/>
</dbReference>
<evidence type="ECO:0000256" key="1">
    <source>
        <dbReference type="SAM" id="Phobius"/>
    </source>
</evidence>
<feature type="transmembrane region" description="Helical" evidence="1">
    <location>
        <begin position="14"/>
        <end position="32"/>
    </location>
</feature>
<dbReference type="OrthoDB" id="253840at2"/>
<dbReference type="RefSeq" id="WP_068997803.1">
    <property type="nucleotide sequence ID" value="NZ_MDTQ01000001.1"/>
</dbReference>
<dbReference type="Pfam" id="PF14400">
    <property type="entry name" value="Transglut_i_TM"/>
    <property type="match status" value="1"/>
</dbReference>
<feature type="transmembrane region" description="Helical" evidence="1">
    <location>
        <begin position="320"/>
        <end position="341"/>
    </location>
</feature>
<keyword evidence="5" id="KW-1185">Reference proteome</keyword>